<dbReference type="AlphaFoldDB" id="A0A0F8YEB4"/>
<comment type="caution">
    <text evidence="1">The sequence shown here is derived from an EMBL/GenBank/DDBJ whole genome shotgun (WGS) entry which is preliminary data.</text>
</comment>
<accession>A0A0F8YEB4</accession>
<sequence>MEEEIKTKIKKLKRFCGSCKEEDTMLICMECRRKDLEKQRANIIRELKKNHPKGFCYICGKGKRTTIHHLRDIESKGKGKINEN</sequence>
<name>A0A0F8YEB4_9ZZZZ</name>
<evidence type="ECO:0000313" key="1">
    <source>
        <dbReference type="EMBL" id="KKK52479.1"/>
    </source>
</evidence>
<protein>
    <submittedName>
        <fullName evidence="1">Uncharacterized protein</fullName>
    </submittedName>
</protein>
<proteinExistence type="predicted"/>
<reference evidence="1" key="1">
    <citation type="journal article" date="2015" name="Nature">
        <title>Complex archaea that bridge the gap between prokaryotes and eukaryotes.</title>
        <authorList>
            <person name="Spang A."/>
            <person name="Saw J.H."/>
            <person name="Jorgensen S.L."/>
            <person name="Zaremba-Niedzwiedzka K."/>
            <person name="Martijn J."/>
            <person name="Lind A.E."/>
            <person name="van Eijk R."/>
            <person name="Schleper C."/>
            <person name="Guy L."/>
            <person name="Ettema T.J."/>
        </authorList>
    </citation>
    <scope>NUCLEOTIDE SEQUENCE</scope>
</reference>
<organism evidence="1">
    <name type="scientific">marine sediment metagenome</name>
    <dbReference type="NCBI Taxonomy" id="412755"/>
    <lineage>
        <taxon>unclassified sequences</taxon>
        <taxon>metagenomes</taxon>
        <taxon>ecological metagenomes</taxon>
    </lineage>
</organism>
<dbReference type="EMBL" id="LAZR01066998">
    <property type="protein sequence ID" value="KKK52479.1"/>
    <property type="molecule type" value="Genomic_DNA"/>
</dbReference>
<gene>
    <name evidence="1" type="ORF">LCGC14_3104520</name>
</gene>